<accession>A0A368RR12</accession>
<name>A0A368RR12_SETIT</name>
<evidence type="ECO:0000313" key="2">
    <source>
        <dbReference type="EMBL" id="RCV32667.1"/>
    </source>
</evidence>
<keyword evidence="1" id="KW-0732">Signal</keyword>
<feature type="signal peptide" evidence="1">
    <location>
        <begin position="1"/>
        <end position="24"/>
    </location>
</feature>
<gene>
    <name evidence="2" type="ORF">SETIT_7G021300v2</name>
</gene>
<reference evidence="2" key="1">
    <citation type="journal article" date="2012" name="Nat. Biotechnol.">
        <title>Reference genome sequence of the model plant Setaria.</title>
        <authorList>
            <person name="Bennetzen J.L."/>
            <person name="Schmutz J."/>
            <person name="Wang H."/>
            <person name="Percifield R."/>
            <person name="Hawkins J."/>
            <person name="Pontaroli A.C."/>
            <person name="Estep M."/>
            <person name="Feng L."/>
            <person name="Vaughn J.N."/>
            <person name="Grimwood J."/>
            <person name="Jenkins J."/>
            <person name="Barry K."/>
            <person name="Lindquist E."/>
            <person name="Hellsten U."/>
            <person name="Deshpande S."/>
            <person name="Wang X."/>
            <person name="Wu X."/>
            <person name="Mitros T."/>
            <person name="Triplett J."/>
            <person name="Yang X."/>
            <person name="Ye C.Y."/>
            <person name="Mauro-Herrera M."/>
            <person name="Wang L."/>
            <person name="Li P."/>
            <person name="Sharma M."/>
            <person name="Sharma R."/>
            <person name="Ronald P.C."/>
            <person name="Panaud O."/>
            <person name="Kellogg E.A."/>
            <person name="Brutnell T.P."/>
            <person name="Doust A.N."/>
            <person name="Tuskan G.A."/>
            <person name="Rokhsar D."/>
            <person name="Devos K.M."/>
        </authorList>
    </citation>
    <scope>NUCLEOTIDE SEQUENCE [LARGE SCALE GENOMIC DNA]</scope>
    <source>
        <strain evidence="2">Yugu1</strain>
    </source>
</reference>
<protein>
    <recommendedName>
        <fullName evidence="3">Leucine-rich repeat-containing N-terminal plant-type domain-containing protein</fullName>
    </recommendedName>
</protein>
<proteinExistence type="predicted"/>
<sequence length="77" mass="9024">MNVKHATLCCLLLAVMLHADQITADSCSYEYLSVPFCKSWMCKTQCWIESQLITSNTLREIQVYERRIQWLVSMSFL</sequence>
<dbReference type="AlphaFoldDB" id="A0A368RR12"/>
<evidence type="ECO:0000256" key="1">
    <source>
        <dbReference type="SAM" id="SignalP"/>
    </source>
</evidence>
<feature type="chain" id="PRO_5016787199" description="Leucine-rich repeat-containing N-terminal plant-type domain-containing protein" evidence="1">
    <location>
        <begin position="25"/>
        <end position="77"/>
    </location>
</feature>
<organism evidence="2">
    <name type="scientific">Setaria italica</name>
    <name type="common">Foxtail millet</name>
    <name type="synonym">Panicum italicum</name>
    <dbReference type="NCBI Taxonomy" id="4555"/>
    <lineage>
        <taxon>Eukaryota</taxon>
        <taxon>Viridiplantae</taxon>
        <taxon>Streptophyta</taxon>
        <taxon>Embryophyta</taxon>
        <taxon>Tracheophyta</taxon>
        <taxon>Spermatophyta</taxon>
        <taxon>Magnoliopsida</taxon>
        <taxon>Liliopsida</taxon>
        <taxon>Poales</taxon>
        <taxon>Poaceae</taxon>
        <taxon>PACMAD clade</taxon>
        <taxon>Panicoideae</taxon>
        <taxon>Panicodae</taxon>
        <taxon>Paniceae</taxon>
        <taxon>Cenchrinae</taxon>
        <taxon>Setaria</taxon>
    </lineage>
</organism>
<reference evidence="2" key="2">
    <citation type="submission" date="2015-07" db="EMBL/GenBank/DDBJ databases">
        <authorList>
            <person name="Noorani M."/>
        </authorList>
    </citation>
    <scope>NUCLEOTIDE SEQUENCE</scope>
    <source>
        <strain evidence="2">Yugu1</strain>
    </source>
</reference>
<dbReference type="EMBL" id="CM003534">
    <property type="protein sequence ID" value="RCV32667.1"/>
    <property type="molecule type" value="Genomic_DNA"/>
</dbReference>
<dbReference type="OrthoDB" id="10385532at2759"/>
<evidence type="ECO:0008006" key="3">
    <source>
        <dbReference type="Google" id="ProtNLM"/>
    </source>
</evidence>